<dbReference type="Gene3D" id="3.30.1330.40">
    <property type="entry name" value="RutC-like"/>
    <property type="match status" value="1"/>
</dbReference>
<reference evidence="2 3" key="1">
    <citation type="submission" date="2018-01" db="EMBL/GenBank/DDBJ databases">
        <title>Whole genome sequencing of Histamine producing bacteria.</title>
        <authorList>
            <person name="Butler K."/>
        </authorList>
    </citation>
    <scope>NUCLEOTIDE SEQUENCE [LARGE SCALE GENOMIC DNA]</scope>
    <source>
        <strain evidence="2 3">JCM 12947</strain>
    </source>
</reference>
<dbReference type="FunFam" id="3.30.1330.40:FF:000001">
    <property type="entry name" value="L-PSP family endoribonuclease"/>
    <property type="match status" value="1"/>
</dbReference>
<dbReference type="EMBL" id="PYMJ01000003">
    <property type="protein sequence ID" value="PSU50523.1"/>
    <property type="molecule type" value="Genomic_DNA"/>
</dbReference>
<evidence type="ECO:0000313" key="2">
    <source>
        <dbReference type="EMBL" id="PSU50523.1"/>
    </source>
</evidence>
<dbReference type="Proteomes" id="UP000240987">
    <property type="component" value="Unassembled WGS sequence"/>
</dbReference>
<accession>A0A2T3JNF5</accession>
<dbReference type="InterPro" id="IPR035959">
    <property type="entry name" value="RutC-like_sf"/>
</dbReference>
<dbReference type="InterPro" id="IPR006175">
    <property type="entry name" value="YjgF/YER057c/UK114"/>
</dbReference>
<dbReference type="InterPro" id="IPR006056">
    <property type="entry name" value="RidA"/>
</dbReference>
<sequence>MIIETNNAPKAIGPYSQAVLAGDYVYVSGCCPFSTEDGSVVGTTIEEQAIQVMENLKAIVAAADLTMPDVVKTTCFISDLENFATFNAIYADYFSGGTFPARSCVEVARLPKDVLIEVEAVIYNK</sequence>
<comment type="caution">
    <text evidence="2">The sequence shown here is derived from an EMBL/GenBank/DDBJ whole genome shotgun (WGS) entry which is preliminary data.</text>
</comment>
<dbReference type="Pfam" id="PF01042">
    <property type="entry name" value="Ribonuc_L-PSP"/>
    <property type="match status" value="1"/>
</dbReference>
<dbReference type="PANTHER" id="PTHR11803">
    <property type="entry name" value="2-IMINOBUTANOATE/2-IMINOPROPANOATE DEAMINASE RIDA"/>
    <property type="match status" value="1"/>
</dbReference>
<name>A0A2T3JNF5_9GAMM</name>
<proteinExistence type="inferred from homology"/>
<dbReference type="GO" id="GO:0005829">
    <property type="term" value="C:cytosol"/>
    <property type="evidence" value="ECO:0007669"/>
    <property type="project" value="TreeGrafter"/>
</dbReference>
<dbReference type="PANTHER" id="PTHR11803:SF39">
    <property type="entry name" value="2-IMINOBUTANOATE_2-IMINOPROPANOATE DEAMINASE"/>
    <property type="match status" value="1"/>
</dbReference>
<dbReference type="SUPFAM" id="SSF55298">
    <property type="entry name" value="YjgF-like"/>
    <property type="match status" value="1"/>
</dbReference>
<dbReference type="AlphaFoldDB" id="A0A2T3JNF5"/>
<protein>
    <submittedName>
        <fullName evidence="2">Regulator</fullName>
    </submittedName>
</protein>
<organism evidence="2 3">
    <name type="scientific">Photobacterium frigidiphilum</name>
    <dbReference type="NCBI Taxonomy" id="264736"/>
    <lineage>
        <taxon>Bacteria</taxon>
        <taxon>Pseudomonadati</taxon>
        <taxon>Pseudomonadota</taxon>
        <taxon>Gammaproteobacteria</taxon>
        <taxon>Vibrionales</taxon>
        <taxon>Vibrionaceae</taxon>
        <taxon>Photobacterium</taxon>
    </lineage>
</organism>
<dbReference type="CDD" id="cd00448">
    <property type="entry name" value="YjgF_YER057c_UK114_family"/>
    <property type="match status" value="1"/>
</dbReference>
<gene>
    <name evidence="2" type="ORF">C9J12_04165</name>
</gene>
<evidence type="ECO:0000256" key="1">
    <source>
        <dbReference type="ARBA" id="ARBA00010552"/>
    </source>
</evidence>
<dbReference type="OrthoDB" id="9803101at2"/>
<dbReference type="GO" id="GO:0019239">
    <property type="term" value="F:deaminase activity"/>
    <property type="evidence" value="ECO:0007669"/>
    <property type="project" value="TreeGrafter"/>
</dbReference>
<comment type="similarity">
    <text evidence="1">Belongs to the RutC family.</text>
</comment>
<keyword evidence="3" id="KW-1185">Reference proteome</keyword>
<evidence type="ECO:0000313" key="3">
    <source>
        <dbReference type="Proteomes" id="UP000240987"/>
    </source>
</evidence>
<dbReference type="NCBIfam" id="TIGR00004">
    <property type="entry name" value="Rid family detoxifying hydrolase"/>
    <property type="match status" value="1"/>
</dbReference>